<keyword evidence="1" id="KW-0472">Membrane</keyword>
<proteinExistence type="predicted"/>
<reference evidence="2 3" key="1">
    <citation type="submission" date="2018-05" db="EMBL/GenBank/DDBJ databases">
        <title>Genomic Encyclopedia of Type Strains, Phase IV (KMG-IV): sequencing the most valuable type-strain genomes for metagenomic binning, comparative biology and taxonomic classification.</title>
        <authorList>
            <person name="Goeker M."/>
        </authorList>
    </citation>
    <scope>NUCLEOTIDE SEQUENCE [LARGE SCALE GENOMIC DNA]</scope>
    <source>
        <strain evidence="2 3">DSM 24906</strain>
    </source>
</reference>
<keyword evidence="1" id="KW-1133">Transmembrane helix</keyword>
<dbReference type="AlphaFoldDB" id="A0AA45C864"/>
<dbReference type="EMBL" id="QGGI01000004">
    <property type="protein sequence ID" value="PWJ95732.1"/>
    <property type="molecule type" value="Genomic_DNA"/>
</dbReference>
<evidence type="ECO:0000313" key="3">
    <source>
        <dbReference type="Proteomes" id="UP000245921"/>
    </source>
</evidence>
<keyword evidence="3" id="KW-1185">Reference proteome</keyword>
<evidence type="ECO:0000256" key="1">
    <source>
        <dbReference type="SAM" id="Phobius"/>
    </source>
</evidence>
<name>A0AA45C864_9BACT</name>
<protein>
    <submittedName>
        <fullName evidence="2">Uncharacterized protein</fullName>
    </submittedName>
</protein>
<dbReference type="Proteomes" id="UP000245921">
    <property type="component" value="Unassembled WGS sequence"/>
</dbReference>
<feature type="transmembrane region" description="Helical" evidence="1">
    <location>
        <begin position="9"/>
        <end position="26"/>
    </location>
</feature>
<gene>
    <name evidence="2" type="ORF">C7380_104151</name>
</gene>
<evidence type="ECO:0000313" key="2">
    <source>
        <dbReference type="EMBL" id="PWJ95732.1"/>
    </source>
</evidence>
<comment type="caution">
    <text evidence="2">The sequence shown here is derived from an EMBL/GenBank/DDBJ whole genome shotgun (WGS) entry which is preliminary data.</text>
</comment>
<organism evidence="2 3">
    <name type="scientific">Oceanotoga teriensis</name>
    <dbReference type="NCBI Taxonomy" id="515440"/>
    <lineage>
        <taxon>Bacteria</taxon>
        <taxon>Thermotogati</taxon>
        <taxon>Thermotogota</taxon>
        <taxon>Thermotogae</taxon>
        <taxon>Petrotogales</taxon>
        <taxon>Petrotogaceae</taxon>
        <taxon>Oceanotoga</taxon>
    </lineage>
</organism>
<sequence>MGDSIFKKFLIFFILIFIPLSVFTYYDNEVKLDENGSWSFVEQEKKYYGMYDDIYFGSTRDFIEQNNKELLLKKDVDYLLFREKFNEYSLDSFYFFYDDLFYKTISDFLVVHYSAKYWISDYEKIKSKLIEIYGNPDEDEIYYSNSFWIGKLENAFDNNQATLKTVWKKDYKDIVLELFKIGNDTKIIVSTVSNEINPDL</sequence>
<accession>A0AA45C864</accession>
<keyword evidence="1" id="KW-0812">Transmembrane</keyword>